<evidence type="ECO:0000313" key="2">
    <source>
        <dbReference type="Proteomes" id="UP000199656"/>
    </source>
</evidence>
<proteinExistence type="predicted"/>
<keyword evidence="2" id="KW-1185">Reference proteome</keyword>
<sequence>MKLFNYCLVAALCLGAACQNPQKHDEKMAEEKAKEATQSAEASAMHDAAANANAANAAVAAVQSAINDAMSKVPMPDFKKANAKNLAQDFHKYLSDLVNTNSGKKASEYMDKLTSLKDEYNKKVAEQKIDPEDKTKLETYYNALISAVQTAAP</sequence>
<dbReference type="RefSeq" id="WP_089765701.1">
    <property type="nucleotide sequence ID" value="NZ_BKAT01000061.1"/>
</dbReference>
<accession>A0A1H4GH81</accession>
<evidence type="ECO:0000313" key="1">
    <source>
        <dbReference type="EMBL" id="SEB08062.1"/>
    </source>
</evidence>
<dbReference type="AlphaFoldDB" id="A0A1H4GH81"/>
<dbReference type="PROSITE" id="PS51257">
    <property type="entry name" value="PROKAR_LIPOPROTEIN"/>
    <property type="match status" value="1"/>
</dbReference>
<dbReference type="EMBL" id="FNRL01000038">
    <property type="protein sequence ID" value="SEB08062.1"/>
    <property type="molecule type" value="Genomic_DNA"/>
</dbReference>
<dbReference type="OrthoDB" id="678691at2"/>
<reference evidence="2" key="1">
    <citation type="submission" date="2016-10" db="EMBL/GenBank/DDBJ databases">
        <authorList>
            <person name="Varghese N."/>
            <person name="Submissions S."/>
        </authorList>
    </citation>
    <scope>NUCLEOTIDE SEQUENCE [LARGE SCALE GENOMIC DNA]</scope>
    <source>
        <strain evidence="2">DSM 23920</strain>
    </source>
</reference>
<dbReference type="Proteomes" id="UP000199656">
    <property type="component" value="Unassembled WGS sequence"/>
</dbReference>
<organism evidence="1 2">
    <name type="scientific">Chitinophaga terrae</name>
    <name type="common">ex Kim and Jung 2007</name>
    <dbReference type="NCBI Taxonomy" id="408074"/>
    <lineage>
        <taxon>Bacteria</taxon>
        <taxon>Pseudomonadati</taxon>
        <taxon>Bacteroidota</taxon>
        <taxon>Chitinophagia</taxon>
        <taxon>Chitinophagales</taxon>
        <taxon>Chitinophagaceae</taxon>
        <taxon>Chitinophaga</taxon>
    </lineage>
</organism>
<dbReference type="STRING" id="408074.SAMN05660909_05260"/>
<gene>
    <name evidence="1" type="ORF">SAMN05660909_05260</name>
</gene>
<name>A0A1H4GH81_9BACT</name>
<protein>
    <submittedName>
        <fullName evidence="1">Uncharacterized protein</fullName>
    </submittedName>
</protein>